<dbReference type="GO" id="GO:0016787">
    <property type="term" value="F:hydrolase activity"/>
    <property type="evidence" value="ECO:0007669"/>
    <property type="project" value="UniProtKB-KW"/>
</dbReference>
<dbReference type="GO" id="GO:0046872">
    <property type="term" value="F:metal ion binding"/>
    <property type="evidence" value="ECO:0007669"/>
    <property type="project" value="UniProtKB-KW"/>
</dbReference>
<evidence type="ECO:0000313" key="8">
    <source>
        <dbReference type="Proteomes" id="UP000318093"/>
    </source>
</evidence>
<evidence type="ECO:0000256" key="3">
    <source>
        <dbReference type="ARBA" id="ARBA00022801"/>
    </source>
</evidence>
<dbReference type="PANTHER" id="PTHR30001:SF0">
    <property type="entry name" value="RIBONUCLEASE G"/>
    <property type="match status" value="1"/>
</dbReference>
<organism evidence="7 8">
    <name type="scientific">Candidatus Segetimicrobium genomatis</name>
    <dbReference type="NCBI Taxonomy" id="2569760"/>
    <lineage>
        <taxon>Bacteria</taxon>
        <taxon>Bacillati</taxon>
        <taxon>Candidatus Sysuimicrobiota</taxon>
        <taxon>Candidatus Sysuimicrobiia</taxon>
        <taxon>Candidatus Sysuimicrobiales</taxon>
        <taxon>Candidatus Segetimicrobiaceae</taxon>
        <taxon>Candidatus Segetimicrobium</taxon>
    </lineage>
</organism>
<name>A0A537J477_9BACT</name>
<dbReference type="InterPro" id="IPR004659">
    <property type="entry name" value="RNase_E/G"/>
</dbReference>
<evidence type="ECO:0000313" key="7">
    <source>
        <dbReference type="EMBL" id="TMI78344.1"/>
    </source>
</evidence>
<dbReference type="GO" id="GO:0006364">
    <property type="term" value="P:rRNA processing"/>
    <property type="evidence" value="ECO:0007669"/>
    <property type="project" value="TreeGrafter"/>
</dbReference>
<keyword evidence="3" id="KW-0378">Hydrolase</keyword>
<evidence type="ECO:0000256" key="4">
    <source>
        <dbReference type="ARBA" id="ARBA00022842"/>
    </source>
</evidence>
<dbReference type="InterPro" id="IPR019307">
    <property type="entry name" value="RNA-bd_AU-1/RNase_E/G"/>
</dbReference>
<keyword evidence="2" id="KW-0479">Metal-binding</keyword>
<evidence type="ECO:0000259" key="6">
    <source>
        <dbReference type="Pfam" id="PF10150"/>
    </source>
</evidence>
<feature type="domain" description="RNA-binding protein AU-1/Ribonuclease E/G" evidence="6">
    <location>
        <begin position="1"/>
        <end position="227"/>
    </location>
</feature>
<comment type="cofactor">
    <cofactor evidence="1">
        <name>Mg(2+)</name>
        <dbReference type="ChEBI" id="CHEBI:18420"/>
    </cofactor>
</comment>
<proteinExistence type="predicted"/>
<dbReference type="PANTHER" id="PTHR30001">
    <property type="entry name" value="RIBONUCLEASE"/>
    <property type="match status" value="1"/>
</dbReference>
<comment type="caution">
    <text evidence="7">The sequence shown here is derived from an EMBL/GenBank/DDBJ whole genome shotgun (WGS) entry which is preliminary data.</text>
</comment>
<evidence type="ECO:0000256" key="5">
    <source>
        <dbReference type="ARBA" id="ARBA00022884"/>
    </source>
</evidence>
<dbReference type="Pfam" id="PF10150">
    <property type="entry name" value="RNase_E_G"/>
    <property type="match status" value="1"/>
</dbReference>
<feature type="non-terminal residue" evidence="7">
    <location>
        <position position="1"/>
    </location>
</feature>
<feature type="non-terminal residue" evidence="7">
    <location>
        <position position="248"/>
    </location>
</feature>
<keyword evidence="5" id="KW-0694">RNA-binding</keyword>
<dbReference type="AlphaFoldDB" id="A0A537J477"/>
<dbReference type="Proteomes" id="UP000318093">
    <property type="component" value="Unassembled WGS sequence"/>
</dbReference>
<dbReference type="GO" id="GO:0004540">
    <property type="term" value="F:RNA nuclease activity"/>
    <property type="evidence" value="ECO:0007669"/>
    <property type="project" value="InterPro"/>
</dbReference>
<reference evidence="7 8" key="1">
    <citation type="journal article" date="2019" name="Nat. Microbiol.">
        <title>Mediterranean grassland soil C-N compound turnover is dependent on rainfall and depth, and is mediated by genomically divergent microorganisms.</title>
        <authorList>
            <person name="Diamond S."/>
            <person name="Andeer P.F."/>
            <person name="Li Z."/>
            <person name="Crits-Christoph A."/>
            <person name="Burstein D."/>
            <person name="Anantharaman K."/>
            <person name="Lane K.R."/>
            <person name="Thomas B.C."/>
            <person name="Pan C."/>
            <person name="Northen T.R."/>
            <person name="Banfield J.F."/>
        </authorList>
    </citation>
    <scope>NUCLEOTIDE SEQUENCE [LARGE SCALE GENOMIC DNA]</scope>
    <source>
        <strain evidence="7">NP_6</strain>
    </source>
</reference>
<protein>
    <submittedName>
        <fullName evidence="7">Ribonuclease G</fullName>
    </submittedName>
</protein>
<evidence type="ECO:0000256" key="1">
    <source>
        <dbReference type="ARBA" id="ARBA00001946"/>
    </source>
</evidence>
<sequence length="248" mass="28265">GLIVRTAAEGMAERDLADDVRFLLQVWQGVTERARTARAPALLYQDLGLIGRVVRDLFTGEVDRFVVDSPAEFERVRDLLTSFPPRLLERVQLHRDPRPLFEVAGVEREIERALHRKVWLPSGGYLVFDRTEAATVIDVNTGKYVGKTDQPSTILKTNIEAAREGARQIRLRDIGGIILIDFIDMDSEKHRRQVLAALQDAVRRDRTKIHIIDLTGLGLVELTRKRVYQNLEEIMRIACPYCEGRGRV</sequence>
<evidence type="ECO:0000256" key="2">
    <source>
        <dbReference type="ARBA" id="ARBA00022723"/>
    </source>
</evidence>
<keyword evidence="4" id="KW-0460">Magnesium</keyword>
<dbReference type="GO" id="GO:0003723">
    <property type="term" value="F:RNA binding"/>
    <property type="evidence" value="ECO:0007669"/>
    <property type="project" value="UniProtKB-KW"/>
</dbReference>
<accession>A0A537J477</accession>
<dbReference type="GO" id="GO:0005737">
    <property type="term" value="C:cytoplasm"/>
    <property type="evidence" value="ECO:0007669"/>
    <property type="project" value="TreeGrafter"/>
</dbReference>
<gene>
    <name evidence="7" type="ORF">E6H03_12225</name>
</gene>
<dbReference type="EMBL" id="VBAN01000427">
    <property type="protein sequence ID" value="TMI78344.1"/>
    <property type="molecule type" value="Genomic_DNA"/>
</dbReference>